<evidence type="ECO:0000313" key="4">
    <source>
        <dbReference type="Proteomes" id="UP000587991"/>
    </source>
</evidence>
<dbReference type="Gene3D" id="3.30.360.10">
    <property type="entry name" value="Dihydrodipicolinate Reductase, domain 2"/>
    <property type="match status" value="1"/>
</dbReference>
<dbReference type="SUPFAM" id="SSF51735">
    <property type="entry name" value="NAD(P)-binding Rossmann-fold domains"/>
    <property type="match status" value="1"/>
</dbReference>
<reference evidence="3 4" key="1">
    <citation type="submission" date="2020-04" db="EMBL/GenBank/DDBJ databases">
        <title>Draft genome of Leeia sp. IMCC25680.</title>
        <authorList>
            <person name="Song J."/>
            <person name="Cho J.-C."/>
        </authorList>
    </citation>
    <scope>NUCLEOTIDE SEQUENCE [LARGE SCALE GENOMIC DNA]</scope>
    <source>
        <strain evidence="3 4">IMCC25680</strain>
    </source>
</reference>
<feature type="domain" description="Gfo/Idh/MocA-like oxidoreductase N-terminal" evidence="1">
    <location>
        <begin position="4"/>
        <end position="134"/>
    </location>
</feature>
<gene>
    <name evidence="3" type="ORF">HF682_15990</name>
</gene>
<dbReference type="InterPro" id="IPR055170">
    <property type="entry name" value="GFO_IDH_MocA-like_dom"/>
</dbReference>
<dbReference type="PANTHER" id="PTHR43708">
    <property type="entry name" value="CONSERVED EXPRESSED OXIDOREDUCTASE (EUROFUNG)"/>
    <property type="match status" value="1"/>
</dbReference>
<dbReference type="AlphaFoldDB" id="A0A847SHL6"/>
<keyword evidence="4" id="KW-1185">Reference proteome</keyword>
<evidence type="ECO:0000259" key="1">
    <source>
        <dbReference type="Pfam" id="PF01408"/>
    </source>
</evidence>
<comment type="caution">
    <text evidence="3">The sequence shown here is derived from an EMBL/GenBank/DDBJ whole genome shotgun (WGS) entry which is preliminary data.</text>
</comment>
<organism evidence="3 4">
    <name type="scientific">Leeia aquatica</name>
    <dbReference type="NCBI Taxonomy" id="2725557"/>
    <lineage>
        <taxon>Bacteria</taxon>
        <taxon>Pseudomonadati</taxon>
        <taxon>Pseudomonadota</taxon>
        <taxon>Betaproteobacteria</taxon>
        <taxon>Neisseriales</taxon>
        <taxon>Leeiaceae</taxon>
        <taxon>Leeia</taxon>
    </lineage>
</organism>
<dbReference type="Proteomes" id="UP000587991">
    <property type="component" value="Unassembled WGS sequence"/>
</dbReference>
<dbReference type="RefSeq" id="WP_168878335.1">
    <property type="nucleotide sequence ID" value="NZ_JABAIM010000004.1"/>
</dbReference>
<sequence length="373" mass="40820">MNRIRTGMIGGGQGAFIGAVHRLAMRFDNRFDLLAGALSSQPERARQSGLELGLAPERCYDSHQAMLQGERGRADGIEAVVIVTPNHLHFAAVRDCLQAGLHVICDKPLTVTSAEARELQALSQAQQRQLIVTYTYTGYPMLREMRERILRGDLGALRLVHVSYTQDWLATPLEQQGQKQASWRTDPAQAGAVGALGDIGVHAYNLSHFVTGQRPSRLSADLARLVPGRRLDDHAQVNCRYANGARGLIVASQVAVGRENSLRVQVVGEHAALEWVHEQANLLQWFPLGQPGQTLSRGGPGCGDDVRRLSRVPSGHPEGYLEAFAALYRDAAELIQHGTPCPVLPTVDEALHDQLFIEACLRSSAEDSRWVSL</sequence>
<dbReference type="PANTHER" id="PTHR43708:SF3">
    <property type="entry name" value="OXIDOREDUCTASE"/>
    <property type="match status" value="1"/>
</dbReference>
<evidence type="ECO:0000259" key="2">
    <source>
        <dbReference type="Pfam" id="PF22725"/>
    </source>
</evidence>
<protein>
    <submittedName>
        <fullName evidence="3">Gfo/Idh/MocA family oxidoreductase</fullName>
    </submittedName>
</protein>
<dbReference type="Gene3D" id="3.40.50.720">
    <property type="entry name" value="NAD(P)-binding Rossmann-like Domain"/>
    <property type="match status" value="1"/>
</dbReference>
<dbReference type="InterPro" id="IPR036291">
    <property type="entry name" value="NAD(P)-bd_dom_sf"/>
</dbReference>
<dbReference type="SUPFAM" id="SSF55347">
    <property type="entry name" value="Glyceraldehyde-3-phosphate dehydrogenase-like, C-terminal domain"/>
    <property type="match status" value="1"/>
</dbReference>
<dbReference type="Pfam" id="PF01408">
    <property type="entry name" value="GFO_IDH_MocA"/>
    <property type="match status" value="1"/>
</dbReference>
<accession>A0A847SHL6</accession>
<dbReference type="Pfam" id="PF22725">
    <property type="entry name" value="GFO_IDH_MocA_C3"/>
    <property type="match status" value="1"/>
</dbReference>
<proteinExistence type="predicted"/>
<feature type="domain" description="GFO/IDH/MocA-like oxidoreductase" evidence="2">
    <location>
        <begin position="143"/>
        <end position="273"/>
    </location>
</feature>
<dbReference type="InterPro" id="IPR051317">
    <property type="entry name" value="Gfo/Idh/MocA_oxidoreduct"/>
</dbReference>
<evidence type="ECO:0000313" key="3">
    <source>
        <dbReference type="EMBL" id="NLR76669.1"/>
    </source>
</evidence>
<dbReference type="EMBL" id="JABAIM010000004">
    <property type="protein sequence ID" value="NLR76669.1"/>
    <property type="molecule type" value="Genomic_DNA"/>
</dbReference>
<dbReference type="InterPro" id="IPR000683">
    <property type="entry name" value="Gfo/Idh/MocA-like_OxRdtase_N"/>
</dbReference>
<dbReference type="GO" id="GO:0000166">
    <property type="term" value="F:nucleotide binding"/>
    <property type="evidence" value="ECO:0007669"/>
    <property type="project" value="InterPro"/>
</dbReference>
<name>A0A847SHL6_9NEIS</name>